<dbReference type="Gene3D" id="1.20.1250.20">
    <property type="entry name" value="MFS general substrate transporter like domains"/>
    <property type="match status" value="1"/>
</dbReference>
<evidence type="ECO:0000259" key="7">
    <source>
        <dbReference type="Pfam" id="PF06813"/>
    </source>
</evidence>
<evidence type="ECO:0000256" key="4">
    <source>
        <dbReference type="ARBA" id="ARBA00023136"/>
    </source>
</evidence>
<feature type="region of interest" description="Disordered" evidence="5">
    <location>
        <begin position="380"/>
        <end position="401"/>
    </location>
</feature>
<dbReference type="InterPro" id="IPR010658">
    <property type="entry name" value="Nodulin-like"/>
</dbReference>
<evidence type="ECO:0000256" key="3">
    <source>
        <dbReference type="ARBA" id="ARBA00022989"/>
    </source>
</evidence>
<dbReference type="PANTHER" id="PTHR21576">
    <property type="entry name" value="UNCHARACTERIZED NODULIN-LIKE PROTEIN"/>
    <property type="match status" value="1"/>
</dbReference>
<dbReference type="Pfam" id="PF23262">
    <property type="entry name" value="NFD4_C"/>
    <property type="match status" value="1"/>
</dbReference>
<feature type="domain" description="Nodulin-like" evidence="7">
    <location>
        <begin position="11"/>
        <end position="83"/>
    </location>
</feature>
<protein>
    <recommendedName>
        <fullName evidence="11">Nodulin-like domain-containing protein</fullName>
    </recommendedName>
</protein>
<reference evidence="9 10" key="1">
    <citation type="submission" date="2020-04" db="EMBL/GenBank/DDBJ databases">
        <title>Plant Genome Project.</title>
        <authorList>
            <person name="Zhang R.-G."/>
        </authorList>
    </citation>
    <scope>NUCLEOTIDE SEQUENCE [LARGE SCALE GENOMIC DNA]</scope>
    <source>
        <strain evidence="9">YNK0</strain>
        <tissue evidence="9">Leaf</tissue>
    </source>
</reference>
<organism evidence="9 10">
    <name type="scientific">Tetracentron sinense</name>
    <name type="common">Spur-leaf</name>
    <dbReference type="NCBI Taxonomy" id="13715"/>
    <lineage>
        <taxon>Eukaryota</taxon>
        <taxon>Viridiplantae</taxon>
        <taxon>Streptophyta</taxon>
        <taxon>Embryophyta</taxon>
        <taxon>Tracheophyta</taxon>
        <taxon>Spermatophyta</taxon>
        <taxon>Magnoliopsida</taxon>
        <taxon>Trochodendrales</taxon>
        <taxon>Trochodendraceae</taxon>
        <taxon>Tetracentron</taxon>
    </lineage>
</organism>
<accession>A0A835D3I1</accession>
<feature type="transmembrane region" description="Helical" evidence="6">
    <location>
        <begin position="509"/>
        <end position="528"/>
    </location>
</feature>
<feature type="transmembrane region" description="Helical" evidence="6">
    <location>
        <begin position="330"/>
        <end position="348"/>
    </location>
</feature>
<feature type="transmembrane region" description="Helical" evidence="6">
    <location>
        <begin position="476"/>
        <end position="497"/>
    </location>
</feature>
<gene>
    <name evidence="9" type="ORF">HHK36_025851</name>
</gene>
<feature type="domain" description="Nodulin-like" evidence="7">
    <location>
        <begin position="86"/>
        <end position="187"/>
    </location>
</feature>
<evidence type="ECO:0000259" key="8">
    <source>
        <dbReference type="Pfam" id="PF23262"/>
    </source>
</evidence>
<comment type="subcellular location">
    <subcellularLocation>
        <location evidence="1">Membrane</location>
        <topology evidence="1">Multi-pass membrane protein</topology>
    </subcellularLocation>
</comment>
<dbReference type="Pfam" id="PF06813">
    <property type="entry name" value="Nodulin-like"/>
    <property type="match status" value="3"/>
</dbReference>
<evidence type="ECO:0000256" key="2">
    <source>
        <dbReference type="ARBA" id="ARBA00022692"/>
    </source>
</evidence>
<dbReference type="AlphaFoldDB" id="A0A835D3I1"/>
<dbReference type="Proteomes" id="UP000655225">
    <property type="component" value="Unassembled WGS sequence"/>
</dbReference>
<evidence type="ECO:0008006" key="11">
    <source>
        <dbReference type="Google" id="ProtNLM"/>
    </source>
</evidence>
<dbReference type="PANTHER" id="PTHR21576:SF154">
    <property type="entry name" value="OS04G0502800 PROTEIN"/>
    <property type="match status" value="1"/>
</dbReference>
<keyword evidence="10" id="KW-1185">Reference proteome</keyword>
<dbReference type="SUPFAM" id="SSF103473">
    <property type="entry name" value="MFS general substrate transporter"/>
    <property type="match status" value="2"/>
</dbReference>
<feature type="transmembrane region" description="Helical" evidence="6">
    <location>
        <begin position="85"/>
        <end position="104"/>
    </location>
</feature>
<evidence type="ECO:0000256" key="6">
    <source>
        <dbReference type="SAM" id="Phobius"/>
    </source>
</evidence>
<evidence type="ECO:0000313" key="10">
    <source>
        <dbReference type="Proteomes" id="UP000655225"/>
    </source>
</evidence>
<keyword evidence="3 6" id="KW-1133">Transmembrane helix</keyword>
<name>A0A835D3I1_TETSI</name>
<feature type="transmembrane region" description="Helical" evidence="6">
    <location>
        <begin position="442"/>
        <end position="464"/>
    </location>
</feature>
<feature type="transmembrane region" description="Helical" evidence="6">
    <location>
        <begin position="197"/>
        <end position="219"/>
    </location>
</feature>
<evidence type="ECO:0000313" key="9">
    <source>
        <dbReference type="EMBL" id="KAF8389158.1"/>
    </source>
</evidence>
<evidence type="ECO:0000256" key="5">
    <source>
        <dbReference type="SAM" id="MobiDB-lite"/>
    </source>
</evidence>
<feature type="transmembrane region" description="Helical" evidence="6">
    <location>
        <begin position="51"/>
        <end position="73"/>
    </location>
</feature>
<feature type="transmembrane region" description="Helical" evidence="6">
    <location>
        <begin position="262"/>
        <end position="281"/>
    </location>
</feature>
<sequence>MAVLKAGSRPPWVGLGAAVWVLIAAGNSYTFPLYSHALKSVLGFNQQQLTMLGVAIDIGSNMGILPGLNLSPIKLMVVLKAGSRPPWVGLGAAVWVLIAAGNGYTFPLYSHSLKSVLGFNQQQLTMLGVAIDIGSSMGILPGVICNKFPPWVLLFIGTLTCFLGYGVLWLALSQTVAFLPYWVLFCMYVYHHTFSIWQLWLALCIAGNSCAWFGTSVLVTNMRNFPLSRGTIAGILKGYAGLSAAVYTEIYSTVLHNSSSNLLLFLTLGVPVLCFAMMYFIRPCTPASGEDSAEHGHFLFTQAASVALGIYLLTTTVLDNVLSLSSPFSYTFLVIMVLLLMAPLAIPIKMTLYPVNNKKSGILDRAVGSSDCLISGDANSDKTEPLLTPSSSTTNLGSFQEGDDASDVDILLAEGEGAVKKKRRPKRGEDFRFREAIVKADFWFMFLVFFLGVGSGATVLNNLAQIGIAQGVNDTTILLSLFSFCNFAGRLGGGAVSEHFVRSKTIPRTIWITWTQVVMVITYLLFASALSGTLYVATALFGICYGVQFSVMVPTASDLFGLKHFGVIYNFLLLGSPLGALLFSGLLAGYVYDMEAAKQQGFNLLNAEVSCLGPNCFRITFLVLAGACGLGCVLSIILTWRIRPVYKMLYAGGSFRLPQSSHH</sequence>
<proteinExistence type="predicted"/>
<feature type="transmembrane region" description="Helical" evidence="6">
    <location>
        <begin position="534"/>
        <end position="555"/>
    </location>
</feature>
<comment type="caution">
    <text evidence="9">The sequence shown here is derived from an EMBL/GenBank/DDBJ whole genome shotgun (WGS) entry which is preliminary data.</text>
</comment>
<feature type="transmembrane region" description="Helical" evidence="6">
    <location>
        <begin position="151"/>
        <end position="172"/>
    </location>
</feature>
<feature type="transmembrane region" description="Helical" evidence="6">
    <location>
        <begin position="124"/>
        <end position="144"/>
    </location>
</feature>
<dbReference type="InterPro" id="IPR036259">
    <property type="entry name" value="MFS_trans_sf"/>
</dbReference>
<keyword evidence="4 6" id="KW-0472">Membrane</keyword>
<feature type="compositionally biased region" description="Low complexity" evidence="5">
    <location>
        <begin position="385"/>
        <end position="394"/>
    </location>
</feature>
<dbReference type="OMA" id="PRTIWIT"/>
<dbReference type="GO" id="GO:0016020">
    <property type="term" value="C:membrane"/>
    <property type="evidence" value="ECO:0007669"/>
    <property type="project" value="UniProtKB-SubCell"/>
</dbReference>
<feature type="domain" description="NFD4 C-terminal" evidence="8">
    <location>
        <begin position="438"/>
        <end position="646"/>
    </location>
</feature>
<dbReference type="InterPro" id="IPR056555">
    <property type="entry name" value="NFD4_C"/>
</dbReference>
<feature type="transmembrane region" description="Helical" evidence="6">
    <location>
        <begin position="567"/>
        <end position="592"/>
    </location>
</feature>
<dbReference type="CDD" id="cd17354">
    <property type="entry name" value="MFS_Mch1p_like"/>
    <property type="match status" value="1"/>
</dbReference>
<feature type="transmembrane region" description="Helical" evidence="6">
    <location>
        <begin position="12"/>
        <end position="31"/>
    </location>
</feature>
<feature type="transmembrane region" description="Helical" evidence="6">
    <location>
        <begin position="297"/>
        <end position="318"/>
    </location>
</feature>
<feature type="transmembrane region" description="Helical" evidence="6">
    <location>
        <begin position="231"/>
        <end position="250"/>
    </location>
</feature>
<keyword evidence="2 6" id="KW-0812">Transmembrane</keyword>
<feature type="domain" description="Nodulin-like" evidence="7">
    <location>
        <begin position="194"/>
        <end position="348"/>
    </location>
</feature>
<feature type="transmembrane region" description="Helical" evidence="6">
    <location>
        <begin position="619"/>
        <end position="640"/>
    </location>
</feature>
<dbReference type="OrthoDB" id="410267at2759"/>
<dbReference type="EMBL" id="JABCRI010000019">
    <property type="protein sequence ID" value="KAF8389158.1"/>
    <property type="molecule type" value="Genomic_DNA"/>
</dbReference>
<evidence type="ECO:0000256" key="1">
    <source>
        <dbReference type="ARBA" id="ARBA00004141"/>
    </source>
</evidence>